<evidence type="ECO:0000313" key="22">
    <source>
        <dbReference type="Ensembl" id="ENSOMYP00000071204.2"/>
    </source>
</evidence>
<accession>A0A8C7W5U4</accession>
<dbReference type="PANTHER" id="PTHR23343:SF31">
    <property type="entry name" value="ZONA PELLUCIDA SPERM-BINDING PROTEIN 4"/>
    <property type="match status" value="1"/>
</dbReference>
<evidence type="ECO:0000256" key="9">
    <source>
        <dbReference type="ARBA" id="ARBA00023157"/>
    </source>
</evidence>
<keyword evidence="2" id="KW-1003">Cell membrane</keyword>
<evidence type="ECO:0000256" key="2">
    <source>
        <dbReference type="ARBA" id="ARBA00022475"/>
    </source>
</evidence>
<dbReference type="GO" id="GO:0032190">
    <property type="term" value="F:acrosin binding"/>
    <property type="evidence" value="ECO:0007669"/>
    <property type="project" value="TreeGrafter"/>
</dbReference>
<feature type="chain" id="PRO_5035460647" description="Zona pellucida sperm-binding protein 4" evidence="19">
    <location>
        <begin position="23"/>
        <end position="563"/>
    </location>
</feature>
<keyword evidence="4" id="KW-0272">Extracellular matrix</keyword>
<keyword evidence="8" id="KW-0472">Membrane</keyword>
<feature type="disulfide bond" evidence="17">
    <location>
        <begin position="205"/>
        <end position="231"/>
    </location>
</feature>
<dbReference type="GO" id="GO:0060468">
    <property type="term" value="P:prevention of polyspermy"/>
    <property type="evidence" value="ECO:0007669"/>
    <property type="project" value="TreeGrafter"/>
</dbReference>
<proteinExistence type="predicted"/>
<dbReference type="Gene3D" id="2.60.40.3210">
    <property type="entry name" value="Zona pellucida, ZP-N domain"/>
    <property type="match status" value="1"/>
</dbReference>
<evidence type="ECO:0000256" key="1">
    <source>
        <dbReference type="ARBA" id="ARBA00004251"/>
    </source>
</evidence>
<dbReference type="GO" id="GO:0035804">
    <property type="term" value="F:structural constituent of egg coat"/>
    <property type="evidence" value="ECO:0007669"/>
    <property type="project" value="TreeGrafter"/>
</dbReference>
<dbReference type="Gene3D" id="4.10.110.10">
    <property type="entry name" value="Spasmolytic Protein, domain 1"/>
    <property type="match status" value="1"/>
</dbReference>
<evidence type="ECO:0000256" key="7">
    <source>
        <dbReference type="ARBA" id="ARBA00022989"/>
    </source>
</evidence>
<evidence type="ECO:0000256" key="12">
    <source>
        <dbReference type="ARBA" id="ARBA00024183"/>
    </source>
</evidence>
<feature type="signal peptide" evidence="19">
    <location>
        <begin position="1"/>
        <end position="22"/>
    </location>
</feature>
<evidence type="ECO:0000256" key="13">
    <source>
        <dbReference type="ARBA" id="ARBA00037545"/>
    </source>
</evidence>
<reference evidence="22" key="1">
    <citation type="submission" date="2020-07" db="EMBL/GenBank/DDBJ databases">
        <title>A long reads based de novo assembly of the rainbow trout Arlee double haploid line genome.</title>
        <authorList>
            <person name="Gao G."/>
            <person name="Palti Y."/>
        </authorList>
    </citation>
    <scope>NUCLEOTIDE SEQUENCE [LARGE SCALE GENOMIC DNA]</scope>
</reference>
<evidence type="ECO:0000256" key="4">
    <source>
        <dbReference type="ARBA" id="ARBA00022530"/>
    </source>
</evidence>
<keyword evidence="7" id="KW-1133">Transmembrane helix</keyword>
<evidence type="ECO:0000256" key="6">
    <source>
        <dbReference type="ARBA" id="ARBA00022692"/>
    </source>
</evidence>
<dbReference type="GO" id="GO:0007339">
    <property type="term" value="P:binding of sperm to zona pellucida"/>
    <property type="evidence" value="ECO:0007669"/>
    <property type="project" value="TreeGrafter"/>
</dbReference>
<dbReference type="Ensembl" id="ENSOMYT00000077527.2">
    <property type="protein sequence ID" value="ENSOMYP00000071204.2"/>
    <property type="gene ID" value="ENSOMYG00000032909.2"/>
</dbReference>
<feature type="compositionally biased region" description="Pro residues" evidence="18">
    <location>
        <begin position="31"/>
        <end position="146"/>
    </location>
</feature>
<keyword evidence="23" id="KW-1185">Reference proteome</keyword>
<gene>
    <name evidence="22" type="primary">LOC100135906</name>
</gene>
<name>A0A8C7W5U4_ONCMY</name>
<comment type="caution">
    <text evidence="17">Lacks conserved residue(s) required for the propagation of feature annotation.</text>
</comment>
<feature type="domain" description="ZP" evidence="20">
    <location>
        <begin position="246"/>
        <end position="531"/>
    </location>
</feature>
<dbReference type="GeneTree" id="ENSGT00940000163253"/>
<evidence type="ECO:0000256" key="19">
    <source>
        <dbReference type="SAM" id="SignalP"/>
    </source>
</evidence>
<dbReference type="SUPFAM" id="SSF57492">
    <property type="entry name" value="Trefoil"/>
    <property type="match status" value="1"/>
</dbReference>
<comment type="subcellular location">
    <subcellularLocation>
        <location evidence="1">Cell membrane</location>
        <topology evidence="1">Single-pass type I membrane protein</topology>
    </subcellularLocation>
    <subcellularLocation>
        <location evidence="12">Zona pellucida</location>
    </subcellularLocation>
</comment>
<dbReference type="SMART" id="SM00018">
    <property type="entry name" value="PD"/>
    <property type="match status" value="1"/>
</dbReference>
<dbReference type="GO" id="GO:0005886">
    <property type="term" value="C:plasma membrane"/>
    <property type="evidence" value="ECO:0007669"/>
    <property type="project" value="UniProtKB-SubCell"/>
</dbReference>
<dbReference type="PANTHER" id="PTHR23343">
    <property type="entry name" value="ZONA PELLUCIDA SPERM-BINDING PROTEIN"/>
    <property type="match status" value="1"/>
</dbReference>
<dbReference type="CDD" id="cd00111">
    <property type="entry name" value="Trefoil"/>
    <property type="match status" value="1"/>
</dbReference>
<evidence type="ECO:0000256" key="16">
    <source>
        <dbReference type="ARBA" id="ARBA00042573"/>
    </source>
</evidence>
<dbReference type="Pfam" id="PF00100">
    <property type="entry name" value="Zona_pellucida"/>
    <property type="match status" value="1"/>
</dbReference>
<dbReference type="GO" id="GO:0035805">
    <property type="term" value="C:egg coat"/>
    <property type="evidence" value="ECO:0007669"/>
    <property type="project" value="UniProtKB-SubCell"/>
</dbReference>
<dbReference type="InterPro" id="IPR000519">
    <property type="entry name" value="P_trefoil_dom"/>
</dbReference>
<evidence type="ECO:0000256" key="11">
    <source>
        <dbReference type="ARBA" id="ARBA00023279"/>
    </source>
</evidence>
<evidence type="ECO:0000256" key="14">
    <source>
        <dbReference type="ARBA" id="ARBA00040238"/>
    </source>
</evidence>
<protein>
    <recommendedName>
        <fullName evidence="14">Zona pellucida sperm-binding protein 4</fullName>
    </recommendedName>
    <alternativeName>
        <fullName evidence="16">Zona pellucida glycoprotein 4</fullName>
    </alternativeName>
    <alternativeName>
        <fullName evidence="15">Zona pellucida protein B</fullName>
    </alternativeName>
</protein>
<dbReference type="AlphaFoldDB" id="A0A8C7W5U4"/>
<dbReference type="PROSITE" id="PS51034">
    <property type="entry name" value="ZP_2"/>
    <property type="match status" value="1"/>
</dbReference>
<evidence type="ECO:0000256" key="17">
    <source>
        <dbReference type="PROSITE-ProRule" id="PRU00779"/>
    </source>
</evidence>
<sequence>MALQWKVVCLVAVAMLGCLCDAQLKWPYQPPQNPAQPLPPRPAEPLPQWPTQPLPQRPAEPLPQRPAQPLPQRPAQPLPQWPAQPLPQRPAQPLPQRPAQPLPQRPAQPLPQWPTQPLPQRPAEPLPQRPAQPLPPRPAQPLPQWPAQPLTQWPAQPFPQRPAQPLPQRPAKTLPQRPAQPFLQKPAQNIPQQIPYTKGDTKQTCEVVDKDKVLCGLSGINAAQCQAISCCFDGRMCFYGKTVTVQCTKDGQFVVVVSRDATLPKLELDSISLLGANGAHCTPVGTTSAFAIYQFKVTECGTVVTEEPDTIVYENRMSSSYVVGNGPFGDITRDSHYDLLFQCRYTGTSVETLIIEVRTYPNPNPVVSVDAVLHVELRLANGRCLSKGCDEMQEAYTSYYTVADYPVTKVLRDPVYAEVRILGMTDPNVVLILEQCWANTNPTGERLPRWDLLVNGCPYQDDRYLTVPIRSDSSYFPPGEFFSHYKRFLFKMFTFVDPTSMVPLQENVYIHCSATVCHALAGSCEQMCNRQRRDLSAQGQKKTKGDVVVSSQKVIMIDPRFYA</sequence>
<keyword evidence="5" id="KW-0165">Cleavage on pair of basic residues</keyword>
<dbReference type="Pfam" id="PF00088">
    <property type="entry name" value="Trefoil"/>
    <property type="match status" value="1"/>
</dbReference>
<dbReference type="InterPro" id="IPR055356">
    <property type="entry name" value="ZP-N"/>
</dbReference>
<reference evidence="22" key="3">
    <citation type="submission" date="2025-09" db="UniProtKB">
        <authorList>
            <consortium name="Ensembl"/>
        </authorList>
    </citation>
    <scope>IDENTIFICATION</scope>
</reference>
<evidence type="ECO:0000313" key="23">
    <source>
        <dbReference type="Proteomes" id="UP000694395"/>
    </source>
</evidence>
<keyword evidence="11" id="KW-0278">Fertilization</keyword>
<dbReference type="InterPro" id="IPR042235">
    <property type="entry name" value="ZP-C_dom"/>
</dbReference>
<dbReference type="Gene3D" id="2.60.40.4100">
    <property type="entry name" value="Zona pellucida, ZP-C domain"/>
    <property type="match status" value="1"/>
</dbReference>
<keyword evidence="3" id="KW-0964">Secreted</keyword>
<dbReference type="PROSITE" id="PS51257">
    <property type="entry name" value="PROKAR_LIPOPROTEIN"/>
    <property type="match status" value="1"/>
</dbReference>
<evidence type="ECO:0000256" key="15">
    <source>
        <dbReference type="ARBA" id="ARBA00042273"/>
    </source>
</evidence>
<dbReference type="InterPro" id="IPR051148">
    <property type="entry name" value="Zona_Pellucida_Domain_gp"/>
</dbReference>
<evidence type="ECO:0000259" key="20">
    <source>
        <dbReference type="PROSITE" id="PS51034"/>
    </source>
</evidence>
<evidence type="ECO:0000256" key="8">
    <source>
        <dbReference type="ARBA" id="ARBA00023136"/>
    </source>
</evidence>
<dbReference type="InterPro" id="IPR001507">
    <property type="entry name" value="ZP_dom"/>
</dbReference>
<keyword evidence="6" id="KW-0812">Transmembrane</keyword>
<feature type="domain" description="P-type" evidence="21">
    <location>
        <begin position="203"/>
        <end position="241"/>
    </location>
</feature>
<feature type="disulfide bond" evidence="17">
    <location>
        <begin position="215"/>
        <end position="230"/>
    </location>
</feature>
<evidence type="ECO:0000259" key="21">
    <source>
        <dbReference type="PROSITE" id="PS51448"/>
    </source>
</evidence>
<keyword evidence="19" id="KW-0732">Signal</keyword>
<dbReference type="InterPro" id="IPR044913">
    <property type="entry name" value="P_trefoil_dom_sf"/>
</dbReference>
<dbReference type="PROSITE" id="PS51448">
    <property type="entry name" value="P_TREFOIL_2"/>
    <property type="match status" value="1"/>
</dbReference>
<reference evidence="22" key="2">
    <citation type="submission" date="2025-08" db="UniProtKB">
        <authorList>
            <consortium name="Ensembl"/>
        </authorList>
    </citation>
    <scope>IDENTIFICATION</scope>
</reference>
<keyword evidence="10" id="KW-0325">Glycoprotein</keyword>
<dbReference type="SMART" id="SM00241">
    <property type="entry name" value="ZP"/>
    <property type="match status" value="1"/>
</dbReference>
<dbReference type="Pfam" id="PF23344">
    <property type="entry name" value="ZP-N"/>
    <property type="match status" value="1"/>
</dbReference>
<dbReference type="InterPro" id="IPR055355">
    <property type="entry name" value="ZP-C"/>
</dbReference>
<comment type="function">
    <text evidence="13">Component of the zona pellucida, an extracellular matrix surrounding oocytes which mediates sperm binding, induction of the acrosome reaction and prevents post-fertilization polyspermy. The zona pellucida is composed of 3 to 4 glycoproteins, ZP1, ZP2, ZP3, and ZP4. ZP4 may act as a sperm receptor.</text>
</comment>
<organism evidence="22 23">
    <name type="scientific">Oncorhynchus mykiss</name>
    <name type="common">Rainbow trout</name>
    <name type="synonym">Salmo gairdneri</name>
    <dbReference type="NCBI Taxonomy" id="8022"/>
    <lineage>
        <taxon>Eukaryota</taxon>
        <taxon>Metazoa</taxon>
        <taxon>Chordata</taxon>
        <taxon>Craniata</taxon>
        <taxon>Vertebrata</taxon>
        <taxon>Euteleostomi</taxon>
        <taxon>Actinopterygii</taxon>
        <taxon>Neopterygii</taxon>
        <taxon>Teleostei</taxon>
        <taxon>Protacanthopterygii</taxon>
        <taxon>Salmoniformes</taxon>
        <taxon>Salmonidae</taxon>
        <taxon>Salmoninae</taxon>
        <taxon>Oncorhynchus</taxon>
    </lineage>
</organism>
<evidence type="ECO:0000256" key="3">
    <source>
        <dbReference type="ARBA" id="ARBA00022525"/>
    </source>
</evidence>
<evidence type="ECO:0000256" key="5">
    <source>
        <dbReference type="ARBA" id="ARBA00022685"/>
    </source>
</evidence>
<evidence type="ECO:0000256" key="18">
    <source>
        <dbReference type="SAM" id="MobiDB-lite"/>
    </source>
</evidence>
<feature type="region of interest" description="Disordered" evidence="18">
    <location>
        <begin position="31"/>
        <end position="176"/>
    </location>
</feature>
<evidence type="ECO:0000256" key="10">
    <source>
        <dbReference type="ARBA" id="ARBA00023180"/>
    </source>
</evidence>
<dbReference type="Proteomes" id="UP000694395">
    <property type="component" value="Chromosome 2"/>
</dbReference>
<keyword evidence="9 17" id="KW-1015">Disulfide bond</keyword>
<feature type="compositionally biased region" description="Pro residues" evidence="18">
    <location>
        <begin position="156"/>
        <end position="168"/>
    </location>
</feature>